<accession>S3DG37</accession>
<feature type="compositionally biased region" description="Basic and acidic residues" evidence="7">
    <location>
        <begin position="536"/>
        <end position="551"/>
    </location>
</feature>
<dbReference type="RefSeq" id="XP_008086912.1">
    <property type="nucleotide sequence ID" value="XM_008088721.1"/>
</dbReference>
<evidence type="ECO:0000259" key="9">
    <source>
        <dbReference type="PROSITE" id="PS50850"/>
    </source>
</evidence>
<dbReference type="CDD" id="cd17502">
    <property type="entry name" value="MFS_Azr1_MDR_like"/>
    <property type="match status" value="1"/>
</dbReference>
<evidence type="ECO:0000256" key="4">
    <source>
        <dbReference type="ARBA" id="ARBA00022692"/>
    </source>
</evidence>
<dbReference type="GO" id="GO:0012505">
    <property type="term" value="C:endomembrane system"/>
    <property type="evidence" value="ECO:0007669"/>
    <property type="project" value="UniProtKB-SubCell"/>
</dbReference>
<keyword evidence="3" id="KW-0813">Transport</keyword>
<feature type="transmembrane region" description="Helical" evidence="8">
    <location>
        <begin position="418"/>
        <end position="436"/>
    </location>
</feature>
<dbReference type="GO" id="GO:0005886">
    <property type="term" value="C:plasma membrane"/>
    <property type="evidence" value="ECO:0007669"/>
    <property type="project" value="TreeGrafter"/>
</dbReference>
<name>S3DG37_GLAL2</name>
<evidence type="ECO:0000256" key="3">
    <source>
        <dbReference type="ARBA" id="ARBA00022448"/>
    </source>
</evidence>
<evidence type="ECO:0000313" key="11">
    <source>
        <dbReference type="Proteomes" id="UP000016922"/>
    </source>
</evidence>
<keyword evidence="5 8" id="KW-1133">Transmembrane helix</keyword>
<feature type="transmembrane region" description="Helical" evidence="8">
    <location>
        <begin position="275"/>
        <end position="295"/>
    </location>
</feature>
<dbReference type="KEGG" id="glz:GLAREA_01505"/>
<feature type="transmembrane region" description="Helical" evidence="8">
    <location>
        <begin position="56"/>
        <end position="74"/>
    </location>
</feature>
<dbReference type="OrthoDB" id="6770063at2759"/>
<feature type="transmembrane region" description="Helical" evidence="8">
    <location>
        <begin position="86"/>
        <end position="106"/>
    </location>
</feature>
<dbReference type="PANTHER" id="PTHR23501:SF78">
    <property type="entry name" value="MAJOR FACILITATOR SUPERFAMILY (MFS) PROFILE DOMAIN-CONTAINING PROTEIN-RELATED"/>
    <property type="match status" value="1"/>
</dbReference>
<dbReference type="eggNOG" id="KOG0254">
    <property type="taxonomic scope" value="Eukaryota"/>
</dbReference>
<feature type="transmembrane region" description="Helical" evidence="8">
    <location>
        <begin position="216"/>
        <end position="237"/>
    </location>
</feature>
<keyword evidence="6 8" id="KW-0472">Membrane</keyword>
<gene>
    <name evidence="10" type="ORF">GLAREA_01505</name>
</gene>
<dbReference type="OMA" id="YSHLYYL"/>
<feature type="region of interest" description="Disordered" evidence="7">
    <location>
        <begin position="515"/>
        <end position="558"/>
    </location>
</feature>
<sequence>MGGNDLVRVDTNILPKSQLIIVFCGLATALLISFIDQNSIGIALPTIGEDLDSATTIAWAGTSSLIANTVFQVLYGRISDIVGRKVVFLTAVGLLAIGDLACSFAQTGPQIYAFRAISGIGNGGIAALTMIIVSDVVTLENRGKYQGILGSCVGLGNTIGPFLAAGFVQTSTWRALFWTICPLAVLTGVLVAFTLPPSKTHGNMKAKIKSVDYFGTVFSSAAILLLLIPISGGGTYFDWASPMVITMLTLGSICAVIFLVVEWKFAAMPMMPLHLFRNQAVCVILIQNFFFGIVYYSHLYYLPIYYQNVRQYSPILSAALTIPFVAGQSLFSILSGQYVSRLKRYGEVIWVGYGLWTLGAGLVLTFNRNTPQWQMVIILFIEGVGVGNVFQPTLVAAQAHSSKNDRAVVTSIRNFMRSLGGSVGLALSSAIFSNSLEGALDSVSSQLPEGYVREVLTSILSVPDVSVLNPSQVNEVLDTYMDASKSVFYTWVPFMAVCLVLCIFIKDKGLQRKEEKQAVSEASTPGDTIDGESEDDVRNSRSVEDVEKAEGEVPNGRR</sequence>
<protein>
    <submittedName>
        <fullName evidence="10">MFS general substrate transporter</fullName>
    </submittedName>
</protein>
<comment type="subcellular location">
    <subcellularLocation>
        <location evidence="1">Endomembrane system</location>
        <topology evidence="1">Multi-pass membrane protein</topology>
    </subcellularLocation>
</comment>
<comment type="similarity">
    <text evidence="2">Belongs to the major facilitator superfamily.</text>
</comment>
<dbReference type="FunFam" id="1.20.1250.20:FF:000436">
    <property type="entry name" value="MFS transporter, putative"/>
    <property type="match status" value="1"/>
</dbReference>
<dbReference type="Pfam" id="PF07690">
    <property type="entry name" value="MFS_1"/>
    <property type="match status" value="1"/>
</dbReference>
<keyword evidence="11" id="KW-1185">Reference proteome</keyword>
<dbReference type="AlphaFoldDB" id="S3DG37"/>
<reference evidence="10 11" key="1">
    <citation type="journal article" date="2013" name="BMC Genomics">
        <title>Genomics-driven discovery of the pneumocandin biosynthetic gene cluster in the fungus Glarea lozoyensis.</title>
        <authorList>
            <person name="Chen L."/>
            <person name="Yue Q."/>
            <person name="Zhang X."/>
            <person name="Xiang M."/>
            <person name="Wang C."/>
            <person name="Li S."/>
            <person name="Che Y."/>
            <person name="Ortiz-Lopez F.J."/>
            <person name="Bills G.F."/>
            <person name="Liu X."/>
            <person name="An Z."/>
        </authorList>
    </citation>
    <scope>NUCLEOTIDE SEQUENCE [LARGE SCALE GENOMIC DNA]</scope>
    <source>
        <strain evidence="11">ATCC 20868 / MF5171</strain>
    </source>
</reference>
<organism evidence="10 11">
    <name type="scientific">Glarea lozoyensis (strain ATCC 20868 / MF5171)</name>
    <dbReference type="NCBI Taxonomy" id="1116229"/>
    <lineage>
        <taxon>Eukaryota</taxon>
        <taxon>Fungi</taxon>
        <taxon>Dikarya</taxon>
        <taxon>Ascomycota</taxon>
        <taxon>Pezizomycotina</taxon>
        <taxon>Leotiomycetes</taxon>
        <taxon>Helotiales</taxon>
        <taxon>Helotiaceae</taxon>
        <taxon>Glarea</taxon>
    </lineage>
</organism>
<evidence type="ECO:0000256" key="6">
    <source>
        <dbReference type="ARBA" id="ARBA00023136"/>
    </source>
</evidence>
<feature type="domain" description="Major facilitator superfamily (MFS) profile" evidence="9">
    <location>
        <begin position="22"/>
        <end position="510"/>
    </location>
</feature>
<dbReference type="PROSITE" id="PS50850">
    <property type="entry name" value="MFS"/>
    <property type="match status" value="1"/>
</dbReference>
<evidence type="ECO:0000256" key="2">
    <source>
        <dbReference type="ARBA" id="ARBA00008335"/>
    </source>
</evidence>
<dbReference type="PRINTS" id="PR01036">
    <property type="entry name" value="TCRTETB"/>
</dbReference>
<dbReference type="EMBL" id="KE145371">
    <property type="protein sequence ID" value="EPE25593.1"/>
    <property type="molecule type" value="Genomic_DNA"/>
</dbReference>
<feature type="transmembrane region" description="Helical" evidence="8">
    <location>
        <begin position="112"/>
        <end position="133"/>
    </location>
</feature>
<dbReference type="Proteomes" id="UP000016922">
    <property type="component" value="Unassembled WGS sequence"/>
</dbReference>
<dbReference type="SUPFAM" id="SSF103473">
    <property type="entry name" value="MFS general substrate transporter"/>
    <property type="match status" value="1"/>
</dbReference>
<dbReference type="Gene3D" id="1.20.1250.20">
    <property type="entry name" value="MFS general substrate transporter like domains"/>
    <property type="match status" value="1"/>
</dbReference>
<keyword evidence="4 8" id="KW-0812">Transmembrane</keyword>
<dbReference type="HOGENOM" id="CLU_000960_22_0_1"/>
<dbReference type="InterPro" id="IPR020846">
    <property type="entry name" value="MFS_dom"/>
</dbReference>
<feature type="transmembrane region" description="Helical" evidence="8">
    <location>
        <begin position="243"/>
        <end position="263"/>
    </location>
</feature>
<dbReference type="GO" id="GO:0046943">
    <property type="term" value="F:carboxylic acid transmembrane transporter activity"/>
    <property type="evidence" value="ECO:0007669"/>
    <property type="project" value="UniProtKB-ARBA"/>
</dbReference>
<dbReference type="PANTHER" id="PTHR23501">
    <property type="entry name" value="MAJOR FACILITATOR SUPERFAMILY"/>
    <property type="match status" value="1"/>
</dbReference>
<proteinExistence type="inferred from homology"/>
<evidence type="ECO:0000256" key="1">
    <source>
        <dbReference type="ARBA" id="ARBA00004127"/>
    </source>
</evidence>
<dbReference type="GeneID" id="19460563"/>
<dbReference type="InterPro" id="IPR036259">
    <property type="entry name" value="MFS_trans_sf"/>
</dbReference>
<evidence type="ECO:0000256" key="5">
    <source>
        <dbReference type="ARBA" id="ARBA00022989"/>
    </source>
</evidence>
<evidence type="ECO:0000256" key="7">
    <source>
        <dbReference type="SAM" id="MobiDB-lite"/>
    </source>
</evidence>
<dbReference type="FunFam" id="1.20.1720.10:FF:000013">
    <property type="entry name" value="Related to multidrug resistance proteins"/>
    <property type="match status" value="1"/>
</dbReference>
<dbReference type="InterPro" id="IPR011701">
    <property type="entry name" value="MFS"/>
</dbReference>
<dbReference type="FunFam" id="1.20.1250.20:FF:000196">
    <property type="entry name" value="MFS toxin efflux pump (AflT)"/>
    <property type="match status" value="1"/>
</dbReference>
<evidence type="ECO:0000256" key="8">
    <source>
        <dbReference type="SAM" id="Phobius"/>
    </source>
</evidence>
<feature type="transmembrane region" description="Helical" evidence="8">
    <location>
        <begin position="145"/>
        <end position="169"/>
    </location>
</feature>
<feature type="transmembrane region" description="Helical" evidence="8">
    <location>
        <begin position="175"/>
        <end position="195"/>
    </location>
</feature>
<feature type="transmembrane region" description="Helical" evidence="8">
    <location>
        <begin position="315"/>
        <end position="336"/>
    </location>
</feature>
<evidence type="ECO:0000313" key="10">
    <source>
        <dbReference type="EMBL" id="EPE25593.1"/>
    </source>
</evidence>
<feature type="transmembrane region" description="Helical" evidence="8">
    <location>
        <begin position="487"/>
        <end position="505"/>
    </location>
</feature>
<feature type="transmembrane region" description="Helical" evidence="8">
    <location>
        <begin position="348"/>
        <end position="367"/>
    </location>
</feature>
<feature type="transmembrane region" description="Helical" evidence="8">
    <location>
        <begin position="373"/>
        <end position="397"/>
    </location>
</feature>
<dbReference type="Gene3D" id="1.20.1720.10">
    <property type="entry name" value="Multidrug resistance protein D"/>
    <property type="match status" value="1"/>
</dbReference>
<feature type="transmembrane region" description="Helical" evidence="8">
    <location>
        <begin position="20"/>
        <end position="44"/>
    </location>
</feature>